<evidence type="ECO:0000313" key="3">
    <source>
        <dbReference type="Proteomes" id="UP000276133"/>
    </source>
</evidence>
<evidence type="ECO:0000313" key="2">
    <source>
        <dbReference type="EMBL" id="RNA36974.1"/>
    </source>
</evidence>
<organism evidence="2 3">
    <name type="scientific">Brachionus plicatilis</name>
    <name type="common">Marine rotifer</name>
    <name type="synonym">Brachionus muelleri</name>
    <dbReference type="NCBI Taxonomy" id="10195"/>
    <lineage>
        <taxon>Eukaryota</taxon>
        <taxon>Metazoa</taxon>
        <taxon>Spiralia</taxon>
        <taxon>Gnathifera</taxon>
        <taxon>Rotifera</taxon>
        <taxon>Eurotatoria</taxon>
        <taxon>Monogononta</taxon>
        <taxon>Pseudotrocha</taxon>
        <taxon>Ploima</taxon>
        <taxon>Brachionidae</taxon>
        <taxon>Brachionus</taxon>
    </lineage>
</organism>
<proteinExistence type="predicted"/>
<keyword evidence="3" id="KW-1185">Reference proteome</keyword>
<gene>
    <name evidence="2" type="ORF">BpHYR1_054118</name>
</gene>
<sequence>MSKVKDCSMFSSRTLENNMENSLLIDFKINSMNAELATFKVASTFVIVAFPIKYEKCNQAVCQKQRIFSIHFVYLGMPLINILSYKGLLTEP</sequence>
<accession>A0A3M7SMA2</accession>
<keyword evidence="1" id="KW-0812">Transmembrane</keyword>
<feature type="transmembrane region" description="Helical" evidence="1">
    <location>
        <begin position="66"/>
        <end position="85"/>
    </location>
</feature>
<dbReference type="Proteomes" id="UP000276133">
    <property type="component" value="Unassembled WGS sequence"/>
</dbReference>
<evidence type="ECO:0000256" key="1">
    <source>
        <dbReference type="SAM" id="Phobius"/>
    </source>
</evidence>
<keyword evidence="1" id="KW-0472">Membrane</keyword>
<reference evidence="2 3" key="1">
    <citation type="journal article" date="2018" name="Sci. Rep.">
        <title>Genomic signatures of local adaptation to the degree of environmental predictability in rotifers.</title>
        <authorList>
            <person name="Franch-Gras L."/>
            <person name="Hahn C."/>
            <person name="Garcia-Roger E.M."/>
            <person name="Carmona M.J."/>
            <person name="Serra M."/>
            <person name="Gomez A."/>
        </authorList>
    </citation>
    <scope>NUCLEOTIDE SEQUENCE [LARGE SCALE GENOMIC DNA]</scope>
    <source>
        <strain evidence="2">HYR1</strain>
    </source>
</reference>
<dbReference type="AlphaFoldDB" id="A0A3M7SMA2"/>
<protein>
    <submittedName>
        <fullName evidence="2">Uncharacterized protein</fullName>
    </submittedName>
</protein>
<dbReference type="EMBL" id="REGN01001110">
    <property type="protein sequence ID" value="RNA36974.1"/>
    <property type="molecule type" value="Genomic_DNA"/>
</dbReference>
<keyword evidence="1" id="KW-1133">Transmembrane helix</keyword>
<comment type="caution">
    <text evidence="2">The sequence shown here is derived from an EMBL/GenBank/DDBJ whole genome shotgun (WGS) entry which is preliminary data.</text>
</comment>
<name>A0A3M7SMA2_BRAPC</name>